<protein>
    <submittedName>
        <fullName evidence="10">Type IV pilus assembly protein PilC</fullName>
    </submittedName>
</protein>
<dbReference type="PANTHER" id="PTHR30012">
    <property type="entry name" value="GENERAL SECRETION PATHWAY PROTEIN"/>
    <property type="match status" value="1"/>
</dbReference>
<evidence type="ECO:0000256" key="3">
    <source>
        <dbReference type="ARBA" id="ARBA00022475"/>
    </source>
</evidence>
<dbReference type="OrthoDB" id="9805682at2"/>
<dbReference type="RefSeq" id="WP_073375474.1">
    <property type="nucleotide sequence ID" value="NZ_FQXS01000009.1"/>
</dbReference>
<comment type="similarity">
    <text evidence="2">Belongs to the GSP F family.</text>
</comment>
<evidence type="ECO:0000313" key="11">
    <source>
        <dbReference type="Proteomes" id="UP000184139"/>
    </source>
</evidence>
<comment type="subcellular location">
    <subcellularLocation>
        <location evidence="1">Cell inner membrane</location>
        <topology evidence="1">Multi-pass membrane protein</topology>
    </subcellularLocation>
</comment>
<organism evidence="10 11">
    <name type="scientific">Desulfofustis glycolicus DSM 9705</name>
    <dbReference type="NCBI Taxonomy" id="1121409"/>
    <lineage>
        <taxon>Bacteria</taxon>
        <taxon>Pseudomonadati</taxon>
        <taxon>Thermodesulfobacteriota</taxon>
        <taxon>Desulfobulbia</taxon>
        <taxon>Desulfobulbales</taxon>
        <taxon>Desulfocapsaceae</taxon>
        <taxon>Desulfofustis</taxon>
    </lineage>
</organism>
<dbReference type="GO" id="GO:0015628">
    <property type="term" value="P:protein secretion by the type II secretion system"/>
    <property type="evidence" value="ECO:0007669"/>
    <property type="project" value="TreeGrafter"/>
</dbReference>
<feature type="transmembrane region" description="Helical" evidence="8">
    <location>
        <begin position="375"/>
        <end position="396"/>
    </location>
</feature>
<dbReference type="InterPro" id="IPR003004">
    <property type="entry name" value="GspF/PilC"/>
</dbReference>
<evidence type="ECO:0000259" key="9">
    <source>
        <dbReference type="Pfam" id="PF00482"/>
    </source>
</evidence>
<keyword evidence="3" id="KW-1003">Cell membrane</keyword>
<keyword evidence="5 8" id="KW-0812">Transmembrane</keyword>
<accession>A0A1M5VSS9</accession>
<feature type="domain" description="Type II secretion system protein GspF" evidence="9">
    <location>
        <begin position="272"/>
        <end position="394"/>
    </location>
</feature>
<sequence length="402" mass="44536">MPVYVWKGKNQYGEKRKGEVEAPDQAAALAHVKRLRIIDPVIKEKPKDLFENVSFFKPKVTGKDVVVFTRQLATMIDAGLPLVQCLEILSKQQENSTFKKALAAIQADVEAGTTFADSMRKHPKIFDNLYSNMIEAGETGGILDTILNRLAIFMEKAMALKKKVKGAMTYPAICLAISILILVVILVFVIPVFEEMFSQMNNATLPIPTQIVVGLSNAFKNNFLWILLPFIAIIYIFRKIYNTEKGRLRIDQALLHMPVVGILIRKVAVAKFTRTLSTMLQSGVPILEALQVVARTAGNKVIERAVFRVSDSIAEGRPIAEPLEESGVFPNMVVQMINVGESVGALDAMLEKIADFYDEEVDQAVSNLTAMIEPFMMVFLGGLIGALVVSMYLPIFEMAGHI</sequence>
<reference evidence="10 11" key="1">
    <citation type="submission" date="2016-11" db="EMBL/GenBank/DDBJ databases">
        <authorList>
            <person name="Jaros S."/>
            <person name="Januszkiewicz K."/>
            <person name="Wedrychowicz H."/>
        </authorList>
    </citation>
    <scope>NUCLEOTIDE SEQUENCE [LARGE SCALE GENOMIC DNA]</scope>
    <source>
        <strain evidence="10 11">DSM 9705</strain>
    </source>
</reference>
<feature type="transmembrane region" description="Helical" evidence="8">
    <location>
        <begin position="170"/>
        <end position="193"/>
    </location>
</feature>
<dbReference type="PANTHER" id="PTHR30012:SF7">
    <property type="entry name" value="PROTEIN TRANSPORT PROTEIN HOFC HOMOLOG"/>
    <property type="match status" value="1"/>
</dbReference>
<dbReference type="InterPro" id="IPR018076">
    <property type="entry name" value="T2SS_GspF_dom"/>
</dbReference>
<name>A0A1M5VSS9_9BACT</name>
<dbReference type="EMBL" id="FQXS01000009">
    <property type="protein sequence ID" value="SHH78302.1"/>
    <property type="molecule type" value="Genomic_DNA"/>
</dbReference>
<evidence type="ECO:0000256" key="5">
    <source>
        <dbReference type="ARBA" id="ARBA00022692"/>
    </source>
</evidence>
<dbReference type="InterPro" id="IPR042094">
    <property type="entry name" value="T2SS_GspF_sf"/>
</dbReference>
<evidence type="ECO:0000256" key="2">
    <source>
        <dbReference type="ARBA" id="ARBA00005745"/>
    </source>
</evidence>
<dbReference type="PRINTS" id="PR00812">
    <property type="entry name" value="BCTERIALGSPF"/>
</dbReference>
<keyword evidence="11" id="KW-1185">Reference proteome</keyword>
<dbReference type="Gene3D" id="1.20.81.30">
    <property type="entry name" value="Type II secretion system (T2SS), domain F"/>
    <property type="match status" value="2"/>
</dbReference>
<evidence type="ECO:0000256" key="1">
    <source>
        <dbReference type="ARBA" id="ARBA00004429"/>
    </source>
</evidence>
<keyword evidence="7 8" id="KW-0472">Membrane</keyword>
<dbReference type="GO" id="GO:0005886">
    <property type="term" value="C:plasma membrane"/>
    <property type="evidence" value="ECO:0007669"/>
    <property type="project" value="UniProtKB-SubCell"/>
</dbReference>
<dbReference type="STRING" id="1121409.SAMN02745124_01882"/>
<dbReference type="FunFam" id="1.20.81.30:FF:000001">
    <property type="entry name" value="Type II secretion system protein F"/>
    <property type="match status" value="2"/>
</dbReference>
<evidence type="ECO:0000256" key="6">
    <source>
        <dbReference type="ARBA" id="ARBA00022989"/>
    </source>
</evidence>
<feature type="transmembrane region" description="Helical" evidence="8">
    <location>
        <begin position="223"/>
        <end position="241"/>
    </location>
</feature>
<dbReference type="Pfam" id="PF00482">
    <property type="entry name" value="T2SSF"/>
    <property type="match status" value="2"/>
</dbReference>
<evidence type="ECO:0000313" key="10">
    <source>
        <dbReference type="EMBL" id="SHH78302.1"/>
    </source>
</evidence>
<dbReference type="Proteomes" id="UP000184139">
    <property type="component" value="Unassembled WGS sequence"/>
</dbReference>
<feature type="domain" description="Type II secretion system protein GspF" evidence="9">
    <location>
        <begin position="68"/>
        <end position="191"/>
    </location>
</feature>
<evidence type="ECO:0000256" key="4">
    <source>
        <dbReference type="ARBA" id="ARBA00022519"/>
    </source>
</evidence>
<keyword evidence="6 8" id="KW-1133">Transmembrane helix</keyword>
<dbReference type="AlphaFoldDB" id="A0A1M5VSS9"/>
<proteinExistence type="inferred from homology"/>
<keyword evidence="4" id="KW-0997">Cell inner membrane</keyword>
<evidence type="ECO:0000256" key="7">
    <source>
        <dbReference type="ARBA" id="ARBA00023136"/>
    </source>
</evidence>
<gene>
    <name evidence="10" type="ORF">SAMN02745124_01882</name>
</gene>
<evidence type="ECO:0000256" key="8">
    <source>
        <dbReference type="SAM" id="Phobius"/>
    </source>
</evidence>